<keyword evidence="4" id="KW-1185">Reference proteome</keyword>
<dbReference type="ExpressionAtlas" id="A0A0Q3EM06">
    <property type="expression patterns" value="baseline"/>
</dbReference>
<evidence type="ECO:0000256" key="1">
    <source>
        <dbReference type="SAM" id="MobiDB-lite"/>
    </source>
</evidence>
<dbReference type="EMBL" id="CM000883">
    <property type="protein sequence ID" value="KQJ88575.1"/>
    <property type="molecule type" value="Genomic_DNA"/>
</dbReference>
<accession>A0A0Q3EM06</accession>
<evidence type="ECO:0000313" key="3">
    <source>
        <dbReference type="EnsemblPlants" id="KQJ88575"/>
    </source>
</evidence>
<evidence type="ECO:0000313" key="2">
    <source>
        <dbReference type="EMBL" id="KQJ88575.1"/>
    </source>
</evidence>
<sequence>MKVIRARPRRIPAFGEWNYYDDGGYGYGDGGGDWPVTQYFDSAMAMQAGLVMALPVSPKPVKKAVKWIDSATLEAEQRAHKVVAGPGEHGAKKQGKQSRVSDSDAGAHLAGRNHKACIRAVKAVDEDLYVIPPDMLCHKPRKGLAKSLWIGCLGLSCIATT</sequence>
<protein>
    <submittedName>
        <fullName evidence="2 3">Uncharacterized protein</fullName>
    </submittedName>
</protein>
<dbReference type="PANTHER" id="PTHR33699:SF23">
    <property type="entry name" value="EXPRESSED PROTEIN"/>
    <property type="match status" value="1"/>
</dbReference>
<evidence type="ECO:0000313" key="4">
    <source>
        <dbReference type="Proteomes" id="UP000008810"/>
    </source>
</evidence>
<dbReference type="OrthoDB" id="755325at2759"/>
<proteinExistence type="predicted"/>
<reference evidence="3" key="3">
    <citation type="submission" date="2018-08" db="UniProtKB">
        <authorList>
            <consortium name="EnsemblPlants"/>
        </authorList>
    </citation>
    <scope>IDENTIFICATION</scope>
    <source>
        <strain evidence="3">cv. Bd21</strain>
    </source>
</reference>
<gene>
    <name evidence="3" type="primary">LOC100828522</name>
    <name evidence="2" type="ORF">BRADI_4g19620v3</name>
</gene>
<dbReference type="EnsemblPlants" id="KQJ88575">
    <property type="protein sequence ID" value="KQJ88575"/>
    <property type="gene ID" value="BRADI_4g19620v3"/>
</dbReference>
<reference evidence="2 3" key="1">
    <citation type="journal article" date="2010" name="Nature">
        <title>Genome sequencing and analysis of the model grass Brachypodium distachyon.</title>
        <authorList>
            <consortium name="International Brachypodium Initiative"/>
        </authorList>
    </citation>
    <scope>NUCLEOTIDE SEQUENCE [LARGE SCALE GENOMIC DNA]</scope>
    <source>
        <strain evidence="2 3">Bd21</strain>
    </source>
</reference>
<dbReference type="Gramene" id="KQJ88575">
    <property type="protein sequence ID" value="KQJ88575"/>
    <property type="gene ID" value="BRADI_4g19620v3"/>
</dbReference>
<dbReference type="Proteomes" id="UP000008810">
    <property type="component" value="Chromosome 4"/>
</dbReference>
<dbReference type="AlphaFoldDB" id="A0A0Q3EM06"/>
<dbReference type="PANTHER" id="PTHR33699">
    <property type="entry name" value="EXPRESSED PROTEIN"/>
    <property type="match status" value="1"/>
</dbReference>
<organism evidence="2">
    <name type="scientific">Brachypodium distachyon</name>
    <name type="common">Purple false brome</name>
    <name type="synonym">Trachynia distachya</name>
    <dbReference type="NCBI Taxonomy" id="15368"/>
    <lineage>
        <taxon>Eukaryota</taxon>
        <taxon>Viridiplantae</taxon>
        <taxon>Streptophyta</taxon>
        <taxon>Embryophyta</taxon>
        <taxon>Tracheophyta</taxon>
        <taxon>Spermatophyta</taxon>
        <taxon>Magnoliopsida</taxon>
        <taxon>Liliopsida</taxon>
        <taxon>Poales</taxon>
        <taxon>Poaceae</taxon>
        <taxon>BOP clade</taxon>
        <taxon>Pooideae</taxon>
        <taxon>Stipodae</taxon>
        <taxon>Brachypodieae</taxon>
        <taxon>Brachypodium</taxon>
    </lineage>
</organism>
<name>A0A0Q3EM06_BRADI</name>
<feature type="region of interest" description="Disordered" evidence="1">
    <location>
        <begin position="83"/>
        <end position="107"/>
    </location>
</feature>
<reference evidence="2" key="2">
    <citation type="submission" date="2017-06" db="EMBL/GenBank/DDBJ databases">
        <title>WGS assembly of Brachypodium distachyon.</title>
        <authorList>
            <consortium name="The International Brachypodium Initiative"/>
            <person name="Lucas S."/>
            <person name="Harmon-Smith M."/>
            <person name="Lail K."/>
            <person name="Tice H."/>
            <person name="Grimwood J."/>
            <person name="Bruce D."/>
            <person name="Barry K."/>
            <person name="Shu S."/>
            <person name="Lindquist E."/>
            <person name="Wang M."/>
            <person name="Pitluck S."/>
            <person name="Vogel J.P."/>
            <person name="Garvin D.F."/>
            <person name="Mockler T.C."/>
            <person name="Schmutz J."/>
            <person name="Rokhsar D."/>
            <person name="Bevan M.W."/>
        </authorList>
    </citation>
    <scope>NUCLEOTIDE SEQUENCE</scope>
    <source>
        <strain evidence="2">Bd21</strain>
    </source>
</reference>